<dbReference type="GO" id="GO:0008233">
    <property type="term" value="F:peptidase activity"/>
    <property type="evidence" value="ECO:0007669"/>
    <property type="project" value="UniProtKB-KW"/>
</dbReference>
<dbReference type="PANTHER" id="PTHR48094:SF12">
    <property type="entry name" value="PARKINSON DISEASE PROTEIN 7 HOMOLOG"/>
    <property type="match status" value="1"/>
</dbReference>
<evidence type="ECO:0000313" key="3">
    <source>
        <dbReference type="Proteomes" id="UP000247973"/>
    </source>
</evidence>
<dbReference type="OrthoDB" id="996290at2"/>
<gene>
    <name evidence="2" type="ORF">CLV62_101526</name>
</gene>
<dbReference type="Pfam" id="PF01965">
    <property type="entry name" value="DJ-1_PfpI"/>
    <property type="match status" value="1"/>
</dbReference>
<keyword evidence="3" id="KW-1185">Reference proteome</keyword>
<sequence length="175" mass="19062">MGKKVAVIAFSPVNGMGLFQYLEAFFENEIQYKTFAIDSTKEIKTNSGISITLDDVIANLKGHESEYNALVFSCGDAMMTFGDNADKPYYKDMFEVLKKFNDQGKLIAGHCAAAVIFEKAGITAGKKVAVHPYGKPAIQSGVATDDKATVDQNLYTAQCEGSIWELMPQLLAALK</sequence>
<dbReference type="RefSeq" id="WP_110309206.1">
    <property type="nucleotide sequence ID" value="NZ_QICL01000001.1"/>
</dbReference>
<feature type="domain" description="DJ-1/PfpI" evidence="1">
    <location>
        <begin position="3"/>
        <end position="172"/>
    </location>
</feature>
<dbReference type="InterPro" id="IPR050325">
    <property type="entry name" value="Prot/Nucl_acid_deglycase"/>
</dbReference>
<accession>A0A2V3PU68</accession>
<dbReference type="GO" id="GO:0005737">
    <property type="term" value="C:cytoplasm"/>
    <property type="evidence" value="ECO:0007669"/>
    <property type="project" value="TreeGrafter"/>
</dbReference>
<dbReference type="Gene3D" id="3.40.50.880">
    <property type="match status" value="1"/>
</dbReference>
<keyword evidence="2" id="KW-0378">Hydrolase</keyword>
<dbReference type="AlphaFoldDB" id="A0A2V3PU68"/>
<dbReference type="InterPro" id="IPR029062">
    <property type="entry name" value="Class_I_gatase-like"/>
</dbReference>
<keyword evidence="2" id="KW-0645">Protease</keyword>
<dbReference type="PANTHER" id="PTHR48094">
    <property type="entry name" value="PROTEIN/NUCLEIC ACID DEGLYCASE DJ-1-RELATED"/>
    <property type="match status" value="1"/>
</dbReference>
<dbReference type="InterPro" id="IPR002818">
    <property type="entry name" value="DJ-1/PfpI"/>
</dbReference>
<proteinExistence type="predicted"/>
<comment type="caution">
    <text evidence="2">The sequence shown here is derived from an EMBL/GenBank/DDBJ whole genome shotgun (WGS) entry which is preliminary data.</text>
</comment>
<evidence type="ECO:0000259" key="1">
    <source>
        <dbReference type="Pfam" id="PF01965"/>
    </source>
</evidence>
<dbReference type="EMBL" id="QICL01000001">
    <property type="protein sequence ID" value="PXV69257.1"/>
    <property type="molecule type" value="Genomic_DNA"/>
</dbReference>
<evidence type="ECO:0000313" key="2">
    <source>
        <dbReference type="EMBL" id="PXV69257.1"/>
    </source>
</evidence>
<dbReference type="SUPFAM" id="SSF52317">
    <property type="entry name" value="Class I glutamine amidotransferase-like"/>
    <property type="match status" value="1"/>
</dbReference>
<organism evidence="2 3">
    <name type="scientific">Dysgonomonas alginatilytica</name>
    <dbReference type="NCBI Taxonomy" id="1605892"/>
    <lineage>
        <taxon>Bacteria</taxon>
        <taxon>Pseudomonadati</taxon>
        <taxon>Bacteroidota</taxon>
        <taxon>Bacteroidia</taxon>
        <taxon>Bacteroidales</taxon>
        <taxon>Dysgonomonadaceae</taxon>
        <taxon>Dysgonomonas</taxon>
    </lineage>
</organism>
<dbReference type="GO" id="GO:0006508">
    <property type="term" value="P:proteolysis"/>
    <property type="evidence" value="ECO:0007669"/>
    <property type="project" value="UniProtKB-KW"/>
</dbReference>
<dbReference type="Proteomes" id="UP000247973">
    <property type="component" value="Unassembled WGS sequence"/>
</dbReference>
<name>A0A2V3PU68_9BACT</name>
<protein>
    <submittedName>
        <fullName evidence="2">Putative intracellular protease/amidase</fullName>
    </submittedName>
</protein>
<reference evidence="2 3" key="1">
    <citation type="submission" date="2018-03" db="EMBL/GenBank/DDBJ databases">
        <title>Genomic Encyclopedia of Archaeal and Bacterial Type Strains, Phase II (KMG-II): from individual species to whole genera.</title>
        <authorList>
            <person name="Goeker M."/>
        </authorList>
    </citation>
    <scope>NUCLEOTIDE SEQUENCE [LARGE SCALE GENOMIC DNA]</scope>
    <source>
        <strain evidence="2 3">DSM 100214</strain>
    </source>
</reference>